<organism evidence="2 3">
    <name type="scientific">Ensete ventricosum</name>
    <name type="common">Abyssinian banana</name>
    <name type="synonym">Musa ensete</name>
    <dbReference type="NCBI Taxonomy" id="4639"/>
    <lineage>
        <taxon>Eukaryota</taxon>
        <taxon>Viridiplantae</taxon>
        <taxon>Streptophyta</taxon>
        <taxon>Embryophyta</taxon>
        <taxon>Tracheophyta</taxon>
        <taxon>Spermatophyta</taxon>
        <taxon>Magnoliopsida</taxon>
        <taxon>Liliopsida</taxon>
        <taxon>Zingiberales</taxon>
        <taxon>Musaceae</taxon>
        <taxon>Ensete</taxon>
    </lineage>
</organism>
<protein>
    <submittedName>
        <fullName evidence="2">Uncharacterized protein</fullName>
    </submittedName>
</protein>
<evidence type="ECO:0000313" key="3">
    <source>
        <dbReference type="Proteomes" id="UP001222027"/>
    </source>
</evidence>
<reference evidence="2 3" key="1">
    <citation type="submission" date="2022-12" db="EMBL/GenBank/DDBJ databases">
        <title>Chromosome-scale assembly of the Ensete ventricosum genome.</title>
        <authorList>
            <person name="Dussert Y."/>
            <person name="Stocks J."/>
            <person name="Wendawek A."/>
            <person name="Woldeyes F."/>
            <person name="Nichols R.A."/>
            <person name="Borrell J.S."/>
        </authorList>
    </citation>
    <scope>NUCLEOTIDE SEQUENCE [LARGE SCALE GENOMIC DNA]</scope>
    <source>
        <strain evidence="3">cv. Maze</strain>
        <tissue evidence="2">Seeds</tissue>
    </source>
</reference>
<dbReference type="AlphaFoldDB" id="A0AAV8QUY9"/>
<dbReference type="EMBL" id="JAQQAF010000006">
    <property type="protein sequence ID" value="KAJ8478918.1"/>
    <property type="molecule type" value="Genomic_DNA"/>
</dbReference>
<accession>A0AAV8QUY9</accession>
<proteinExistence type="predicted"/>
<comment type="caution">
    <text evidence="2">The sequence shown here is derived from an EMBL/GenBank/DDBJ whole genome shotgun (WGS) entry which is preliminary data.</text>
</comment>
<evidence type="ECO:0000313" key="2">
    <source>
        <dbReference type="EMBL" id="KAJ8478918.1"/>
    </source>
</evidence>
<gene>
    <name evidence="2" type="ORF">OPV22_022645</name>
</gene>
<feature type="compositionally biased region" description="Polar residues" evidence="1">
    <location>
        <begin position="122"/>
        <end position="145"/>
    </location>
</feature>
<keyword evidence="3" id="KW-1185">Reference proteome</keyword>
<evidence type="ECO:0000256" key="1">
    <source>
        <dbReference type="SAM" id="MobiDB-lite"/>
    </source>
</evidence>
<sequence length="318" mass="35273">MEAVFSLRAALITPFKRPGCLPFHPTSNLAPLGHLSFPRHYRVSCSHAQPPRPPTPEKDKGRKGRAGGRKWPRAAAVVAAFVVACALGSVCLTRPAPDAAVEWCTSWTAHNEGPSRGGGKGTMNTEGNKLGNQAQSEKTNSQNSRDAVQQILFGKKVESLPSRGRISLPWRKDKENLVCSPKIGSKNWKKYEAGILSAEMLMDMAIIYFTLTVEKMTSTAGHAAHPPVLHERRHLRRIGHRLFDRLEHVVGRLPLLKPHETRRPVVPDLLHPLERKQAFGQVAPRTSSCRALLRGYTSAPSRWLSMATRVDMFVEMPL</sequence>
<feature type="region of interest" description="Disordered" evidence="1">
    <location>
        <begin position="44"/>
        <end position="69"/>
    </location>
</feature>
<dbReference type="Proteomes" id="UP001222027">
    <property type="component" value="Unassembled WGS sequence"/>
</dbReference>
<feature type="region of interest" description="Disordered" evidence="1">
    <location>
        <begin position="110"/>
        <end position="145"/>
    </location>
</feature>
<name>A0AAV8QUY9_ENSVE</name>